<feature type="signal peptide" evidence="1">
    <location>
        <begin position="1"/>
        <end position="17"/>
    </location>
</feature>
<dbReference type="RefSeq" id="WP_090747289.1">
    <property type="nucleotide sequence ID" value="NZ_FMVT01000014.1"/>
</dbReference>
<keyword evidence="1" id="KW-0732">Signal</keyword>
<evidence type="ECO:0000313" key="2">
    <source>
        <dbReference type="EMBL" id="SCY89907.1"/>
    </source>
</evidence>
<sequence>MMKITALALLLATPLAAHEPGIGPNGGMQVDAGPYRVEVTTAGTLVNVFVTMDDESELDTSTLSGTAMLLVDGKPLRATLAPSEPGVLSADTDTELPQEVSGAVQITGADGVSAQAKF</sequence>
<protein>
    <submittedName>
        <fullName evidence="2">Uncharacterized protein</fullName>
    </submittedName>
</protein>
<dbReference type="EMBL" id="FMVT01000014">
    <property type="protein sequence ID" value="SCY89907.1"/>
    <property type="molecule type" value="Genomic_DNA"/>
</dbReference>
<reference evidence="2 3" key="1">
    <citation type="submission" date="2016-10" db="EMBL/GenBank/DDBJ databases">
        <authorList>
            <person name="de Groot N.N."/>
        </authorList>
    </citation>
    <scope>NUCLEOTIDE SEQUENCE [LARGE SCALE GENOMIC DNA]</scope>
    <source>
        <strain evidence="2 3">CGMCC 1.8925</strain>
    </source>
</reference>
<evidence type="ECO:0000256" key="1">
    <source>
        <dbReference type="SAM" id="SignalP"/>
    </source>
</evidence>
<proteinExistence type="predicted"/>
<name>A0A1G5JNK7_9RHOB</name>
<dbReference type="Proteomes" id="UP000199502">
    <property type="component" value="Unassembled WGS sequence"/>
</dbReference>
<feature type="chain" id="PRO_5011443141" evidence="1">
    <location>
        <begin position="18"/>
        <end position="118"/>
    </location>
</feature>
<dbReference type="AlphaFoldDB" id="A0A1G5JNK7"/>
<organism evidence="2 3">
    <name type="scientific">Paracoccus tibetensis</name>
    <dbReference type="NCBI Taxonomy" id="336292"/>
    <lineage>
        <taxon>Bacteria</taxon>
        <taxon>Pseudomonadati</taxon>
        <taxon>Pseudomonadota</taxon>
        <taxon>Alphaproteobacteria</taxon>
        <taxon>Rhodobacterales</taxon>
        <taxon>Paracoccaceae</taxon>
        <taxon>Paracoccus</taxon>
    </lineage>
</organism>
<keyword evidence="3" id="KW-1185">Reference proteome</keyword>
<gene>
    <name evidence="2" type="ORF">SAMN05660710_03330</name>
</gene>
<accession>A0A1G5JNK7</accession>
<dbReference type="STRING" id="336292.SAMN05660710_03330"/>
<dbReference type="OrthoDB" id="7915804at2"/>
<evidence type="ECO:0000313" key="3">
    <source>
        <dbReference type="Proteomes" id="UP000199502"/>
    </source>
</evidence>